<keyword evidence="2" id="KW-1185">Reference proteome</keyword>
<dbReference type="OrthoDB" id="707540at2"/>
<proteinExistence type="predicted"/>
<evidence type="ECO:0000313" key="1">
    <source>
        <dbReference type="EMBL" id="SEG66583.1"/>
    </source>
</evidence>
<evidence type="ECO:0000313" key="2">
    <source>
        <dbReference type="Proteomes" id="UP000236731"/>
    </source>
</evidence>
<organism evidence="1 2">
    <name type="scientific">Sphingobacterium lactis</name>
    <dbReference type="NCBI Taxonomy" id="797291"/>
    <lineage>
        <taxon>Bacteria</taxon>
        <taxon>Pseudomonadati</taxon>
        <taxon>Bacteroidota</taxon>
        <taxon>Sphingobacteriia</taxon>
        <taxon>Sphingobacteriales</taxon>
        <taxon>Sphingobacteriaceae</taxon>
        <taxon>Sphingobacterium</taxon>
    </lineage>
</organism>
<name>A0A1H6C140_9SPHI</name>
<dbReference type="Proteomes" id="UP000236731">
    <property type="component" value="Unassembled WGS sequence"/>
</dbReference>
<dbReference type="EMBL" id="FNUT01000012">
    <property type="protein sequence ID" value="SEG66583.1"/>
    <property type="molecule type" value="Genomic_DNA"/>
</dbReference>
<gene>
    <name evidence="1" type="ORF">SAMN05421877_112121</name>
</gene>
<sequence>MFIEIEGTYYELVGTSEAGIRIARTGAQKNIIYAQPGISMDEIKAYIRQFGKEQAADPTEDEERLSFFTLELFDKKYNVRLLPDSYQKPFIKKELILAGANLFRRRERSKIEEDIRSQLFEQTILDLVGSWEEELGILVAQVSFRKLSRSHYTMQQDLKQLTFSKHNVLLSRRLNEYIVAMAMTDLVDPTLQTSTFWNSHFPDWRQLEKYLNYGS</sequence>
<dbReference type="AlphaFoldDB" id="A0A1H6C140"/>
<protein>
    <submittedName>
        <fullName evidence="1">Uncharacterized protein</fullName>
    </submittedName>
</protein>
<dbReference type="RefSeq" id="WP_103907516.1">
    <property type="nucleotide sequence ID" value="NZ_CP049246.1"/>
</dbReference>
<reference evidence="2" key="1">
    <citation type="submission" date="2016-10" db="EMBL/GenBank/DDBJ databases">
        <authorList>
            <person name="Varghese N."/>
            <person name="Submissions S."/>
        </authorList>
    </citation>
    <scope>NUCLEOTIDE SEQUENCE [LARGE SCALE GENOMIC DNA]</scope>
    <source>
        <strain evidence="2">DSM 22361</strain>
    </source>
</reference>
<accession>A0A1H6C140</accession>